<accession>A0A3S1CLI3</accession>
<dbReference type="Pfam" id="PF13440">
    <property type="entry name" value="Polysacc_synt_3"/>
    <property type="match status" value="1"/>
</dbReference>
<dbReference type="CDD" id="cd13127">
    <property type="entry name" value="MATE_tuaB_like"/>
    <property type="match status" value="1"/>
</dbReference>
<evidence type="ECO:0000256" key="1">
    <source>
        <dbReference type="ARBA" id="ARBA00004651"/>
    </source>
</evidence>
<feature type="transmembrane region" description="Helical" evidence="7">
    <location>
        <begin position="364"/>
        <end position="382"/>
    </location>
</feature>
<keyword evidence="6 7" id="KW-0472">Membrane</keyword>
<reference evidence="8" key="2">
    <citation type="journal article" date="2019" name="Genome Biol. Evol.">
        <title>Day and night: Metabolic profiles and evolutionary relationships of six axenic non-marine cyanobacteria.</title>
        <authorList>
            <person name="Will S.E."/>
            <person name="Henke P."/>
            <person name="Boedeker C."/>
            <person name="Huang S."/>
            <person name="Brinkmann H."/>
            <person name="Rohde M."/>
            <person name="Jarek M."/>
            <person name="Friedl T."/>
            <person name="Seufert S."/>
            <person name="Schumacher M."/>
            <person name="Overmann J."/>
            <person name="Neumann-Schaal M."/>
            <person name="Petersen J."/>
        </authorList>
    </citation>
    <scope>NUCLEOTIDE SEQUENCE [LARGE SCALE GENOMIC DNA]</scope>
    <source>
        <strain evidence="8">PCC 7102</strain>
    </source>
</reference>
<gene>
    <name evidence="8" type="primary">tuaB</name>
    <name evidence="8" type="ORF">DSM106972_033140</name>
</gene>
<evidence type="ECO:0000256" key="2">
    <source>
        <dbReference type="ARBA" id="ARBA00007430"/>
    </source>
</evidence>
<evidence type="ECO:0000256" key="5">
    <source>
        <dbReference type="ARBA" id="ARBA00022989"/>
    </source>
</evidence>
<feature type="transmembrane region" description="Helical" evidence="7">
    <location>
        <begin position="165"/>
        <end position="195"/>
    </location>
</feature>
<keyword evidence="4 7" id="KW-0812">Transmembrane</keyword>
<feature type="transmembrane region" description="Helical" evidence="7">
    <location>
        <begin position="388"/>
        <end position="409"/>
    </location>
</feature>
<protein>
    <submittedName>
        <fullName evidence="8">Teichuronic acid biosynthesis protein TuaB</fullName>
    </submittedName>
</protein>
<keyword evidence="3" id="KW-1003">Cell membrane</keyword>
<evidence type="ECO:0000256" key="4">
    <source>
        <dbReference type="ARBA" id="ARBA00022692"/>
    </source>
</evidence>
<keyword evidence="5 7" id="KW-1133">Transmembrane helix</keyword>
<dbReference type="InterPro" id="IPR050833">
    <property type="entry name" value="Poly_Biosynth_Transport"/>
</dbReference>
<proteinExistence type="inferred from homology"/>
<dbReference type="GO" id="GO:0005886">
    <property type="term" value="C:plasma membrane"/>
    <property type="evidence" value="ECO:0007669"/>
    <property type="project" value="UniProtKB-SubCell"/>
</dbReference>
<dbReference type="PANTHER" id="PTHR30250">
    <property type="entry name" value="PST FAMILY PREDICTED COLANIC ACID TRANSPORTER"/>
    <property type="match status" value="1"/>
</dbReference>
<dbReference type="PANTHER" id="PTHR30250:SF10">
    <property type="entry name" value="LIPOPOLYSACCHARIDE BIOSYNTHESIS PROTEIN WZXC"/>
    <property type="match status" value="1"/>
</dbReference>
<reference evidence="8" key="1">
    <citation type="submission" date="2018-12" db="EMBL/GenBank/DDBJ databases">
        <authorList>
            <person name="Will S."/>
            <person name="Neumann-Schaal M."/>
            <person name="Henke P."/>
        </authorList>
    </citation>
    <scope>NUCLEOTIDE SEQUENCE</scope>
    <source>
        <strain evidence="8">PCC 7102</strain>
    </source>
</reference>
<feature type="transmembrane region" description="Helical" evidence="7">
    <location>
        <begin position="48"/>
        <end position="70"/>
    </location>
</feature>
<keyword evidence="9" id="KW-1185">Reference proteome</keyword>
<comment type="caution">
    <text evidence="8">The sequence shown here is derived from an EMBL/GenBank/DDBJ whole genome shotgun (WGS) entry which is preliminary data.</text>
</comment>
<feature type="transmembrane region" description="Helical" evidence="7">
    <location>
        <begin position="297"/>
        <end position="319"/>
    </location>
</feature>
<feature type="transmembrane region" description="Helical" evidence="7">
    <location>
        <begin position="325"/>
        <end position="343"/>
    </location>
</feature>
<evidence type="ECO:0000313" key="8">
    <source>
        <dbReference type="EMBL" id="RUT06108.1"/>
    </source>
</evidence>
<organism evidence="8 9">
    <name type="scientific">Dulcicalothrix desertica PCC 7102</name>
    <dbReference type="NCBI Taxonomy" id="232991"/>
    <lineage>
        <taxon>Bacteria</taxon>
        <taxon>Bacillati</taxon>
        <taxon>Cyanobacteriota</taxon>
        <taxon>Cyanophyceae</taxon>
        <taxon>Nostocales</taxon>
        <taxon>Calotrichaceae</taxon>
        <taxon>Dulcicalothrix</taxon>
    </lineage>
</organism>
<name>A0A3S1CLI3_9CYAN</name>
<dbReference type="AlphaFoldDB" id="A0A3S1CLI3"/>
<comment type="subcellular location">
    <subcellularLocation>
        <location evidence="1">Cell membrane</location>
        <topology evidence="1">Multi-pass membrane protein</topology>
    </subcellularLocation>
</comment>
<feature type="transmembrane region" description="Helical" evidence="7">
    <location>
        <begin position="121"/>
        <end position="144"/>
    </location>
</feature>
<dbReference type="OrthoDB" id="9770347at2"/>
<evidence type="ECO:0000256" key="6">
    <source>
        <dbReference type="ARBA" id="ARBA00023136"/>
    </source>
</evidence>
<evidence type="ECO:0000313" key="9">
    <source>
        <dbReference type="Proteomes" id="UP000271624"/>
    </source>
</evidence>
<sequence>MLINQLKQKLSGQFLRNVGWLGGAELANRIFRLGTTVTLARLLNAYDYGLVAIVMTTYEFTTVFTLRAGIGSKIIQTEEKNLNLICETSYWLNWILSIALFLIQCILAFPVAWFYGNDQVILPICVMALVYLMLPIFSVQSALIQRENRLKITAICNAVQSLLSNIITIVLALLGMGIWAIVLPIVLTTPVWIVINYMNHSWRPKMSFSLNQWQEIIKFAKNILGVELLNKLRANFDYLLVGRFLGVDALGVYYFAFNAGLGISMNVINALTWSLYPHLCAVRENFKLFKQRYFSSLKTICLIVVPLVLLQSSLAPFYVPIIFGHKWVTAIPILILICLSAAPRPFGDAASMLLNSVDKSHINLYWNLIFTVFFAISLLLAVKWGIFWVAATVLITHVIAIPIFTVWASNYALQNKPIKEVIGNY</sequence>
<feature type="transmembrane region" description="Helical" evidence="7">
    <location>
        <begin position="252"/>
        <end position="276"/>
    </location>
</feature>
<evidence type="ECO:0000256" key="3">
    <source>
        <dbReference type="ARBA" id="ARBA00022475"/>
    </source>
</evidence>
<feature type="transmembrane region" description="Helical" evidence="7">
    <location>
        <begin position="91"/>
        <end position="115"/>
    </location>
</feature>
<dbReference type="RefSeq" id="WP_127081919.1">
    <property type="nucleotide sequence ID" value="NZ_RSCL01000007.1"/>
</dbReference>
<comment type="similarity">
    <text evidence="2">Belongs to the polysaccharide synthase family.</text>
</comment>
<dbReference type="EMBL" id="RSCL01000007">
    <property type="protein sequence ID" value="RUT06108.1"/>
    <property type="molecule type" value="Genomic_DNA"/>
</dbReference>
<evidence type="ECO:0000256" key="7">
    <source>
        <dbReference type="SAM" id="Phobius"/>
    </source>
</evidence>
<dbReference type="Proteomes" id="UP000271624">
    <property type="component" value="Unassembled WGS sequence"/>
</dbReference>